<name>A0A1F7ZVQ2_9EURO</name>
<reference evidence="1 2" key="1">
    <citation type="journal article" date="2016" name="Genome Biol. Evol.">
        <title>Draft genome sequence of an aflatoxigenic Aspergillus species, A. bombycis.</title>
        <authorList>
            <person name="Moore G.G."/>
            <person name="Mack B.M."/>
            <person name="Beltz S.B."/>
            <person name="Gilbert M.K."/>
        </authorList>
    </citation>
    <scope>NUCLEOTIDE SEQUENCE [LARGE SCALE GENOMIC DNA]</scope>
    <source>
        <strain evidence="2">NRRL 26010</strain>
    </source>
</reference>
<dbReference type="Proteomes" id="UP000179179">
    <property type="component" value="Unassembled WGS sequence"/>
</dbReference>
<dbReference type="GeneID" id="34451472"/>
<protein>
    <submittedName>
        <fullName evidence="1">Uncharacterized protein</fullName>
    </submittedName>
</protein>
<evidence type="ECO:0000313" key="2">
    <source>
        <dbReference type="Proteomes" id="UP000179179"/>
    </source>
</evidence>
<dbReference type="EMBL" id="LYCR01000069">
    <property type="protein sequence ID" value="OGM43514.1"/>
    <property type="molecule type" value="Genomic_DNA"/>
</dbReference>
<organism evidence="1 2">
    <name type="scientific">Aspergillus bombycis</name>
    <dbReference type="NCBI Taxonomy" id="109264"/>
    <lineage>
        <taxon>Eukaryota</taxon>
        <taxon>Fungi</taxon>
        <taxon>Dikarya</taxon>
        <taxon>Ascomycota</taxon>
        <taxon>Pezizomycotina</taxon>
        <taxon>Eurotiomycetes</taxon>
        <taxon>Eurotiomycetidae</taxon>
        <taxon>Eurotiales</taxon>
        <taxon>Aspergillaceae</taxon>
        <taxon>Aspergillus</taxon>
    </lineage>
</organism>
<proteinExistence type="predicted"/>
<evidence type="ECO:0000313" key="1">
    <source>
        <dbReference type="EMBL" id="OGM43514.1"/>
    </source>
</evidence>
<keyword evidence="2" id="KW-1185">Reference proteome</keyword>
<dbReference type="AlphaFoldDB" id="A0A1F7ZVQ2"/>
<dbReference type="RefSeq" id="XP_022387231.1">
    <property type="nucleotide sequence ID" value="XM_022535211.1"/>
</dbReference>
<sequence>MANPSSLLSEARYLREGVVFEDFVQWADRVCHDPDNWKYDLRAVKMFQHIKQSHPDIKAPGLFFRAERPVLYSEWVSGEPLAVWNSQIPLNKRQRLLEDLAEFLLQLWTTAAPHPNFMPESKPQYSAWLTESLDRGLRRTLTGTARWGDAIEYLIMRSMIPEYAEPVEHAASVSVKTDEELKYILHNIPEAPFNLEGADVILIDDEEYLDELKYEDAAGYNIEIEDDLPEQDYKEADYLEKGGFISDKARYQAASIASEEDHEVL</sequence>
<comment type="caution">
    <text evidence="1">The sequence shown here is derived from an EMBL/GenBank/DDBJ whole genome shotgun (WGS) entry which is preliminary data.</text>
</comment>
<dbReference type="OrthoDB" id="2906425at2759"/>
<accession>A0A1F7ZVQ2</accession>
<gene>
    <name evidence="1" type="ORF">ABOM_008082</name>
</gene>